<evidence type="ECO:0000256" key="3">
    <source>
        <dbReference type="ARBA" id="ARBA00005204"/>
    </source>
</evidence>
<dbReference type="CDD" id="cd11534">
    <property type="entry name" value="NTP-PPase_HisIE_like"/>
    <property type="match status" value="1"/>
</dbReference>
<comment type="pathway">
    <text evidence="3 10">Amino-acid biosynthesis; L-histidine biosynthesis; L-histidine from 5-phospho-alpha-D-ribose 1-diphosphate: step 2/9.</text>
</comment>
<evidence type="ECO:0000313" key="12">
    <source>
        <dbReference type="Proteomes" id="UP000823877"/>
    </source>
</evidence>
<comment type="similarity">
    <text evidence="10">Belongs to the PRA-PH family.</text>
</comment>
<dbReference type="GO" id="GO:0000105">
    <property type="term" value="P:L-histidine biosynthetic process"/>
    <property type="evidence" value="ECO:0007669"/>
    <property type="project" value="UniProtKB-UniRule"/>
</dbReference>
<evidence type="ECO:0000256" key="7">
    <source>
        <dbReference type="ARBA" id="ARBA00022801"/>
    </source>
</evidence>
<evidence type="ECO:0000256" key="2">
    <source>
        <dbReference type="ARBA" id="ARBA00004496"/>
    </source>
</evidence>
<dbReference type="EMBL" id="DWXN01000002">
    <property type="protein sequence ID" value="HJB74242.1"/>
    <property type="molecule type" value="Genomic_DNA"/>
</dbReference>
<keyword evidence="5 10" id="KW-0028">Amino-acid biosynthesis</keyword>
<evidence type="ECO:0000256" key="4">
    <source>
        <dbReference type="ARBA" id="ARBA00022490"/>
    </source>
</evidence>
<dbReference type="AlphaFoldDB" id="A0A9D2MGR1"/>
<name>A0A9D2MGR1_9FIRM</name>
<dbReference type="FunFam" id="1.10.287.1080:FF:000002">
    <property type="entry name" value="Histidine biosynthesis bifunctional protein HisIE"/>
    <property type="match status" value="1"/>
</dbReference>
<accession>A0A9D2MGR1</accession>
<dbReference type="EC" id="3.6.1.31" evidence="10"/>
<dbReference type="GO" id="GO:0004636">
    <property type="term" value="F:phosphoribosyl-ATP diphosphatase activity"/>
    <property type="evidence" value="ECO:0007669"/>
    <property type="project" value="UniProtKB-UniRule"/>
</dbReference>
<dbReference type="Pfam" id="PF01503">
    <property type="entry name" value="PRA-PH"/>
    <property type="match status" value="1"/>
</dbReference>
<protein>
    <recommendedName>
        <fullName evidence="10">Phosphoribosyl-ATP pyrophosphatase</fullName>
        <shortName evidence="10">PRA-PH</shortName>
        <ecNumber evidence="10">3.6.1.31</ecNumber>
    </recommendedName>
</protein>
<dbReference type="Proteomes" id="UP000823877">
    <property type="component" value="Unassembled WGS sequence"/>
</dbReference>
<keyword evidence="9 10" id="KW-0368">Histidine biosynthesis</keyword>
<keyword evidence="6 10" id="KW-0547">Nucleotide-binding</keyword>
<dbReference type="PANTHER" id="PTHR42945:SF9">
    <property type="entry name" value="HISTIDINE BIOSYNTHESIS BIFUNCTIONAL PROTEIN HISIE"/>
    <property type="match status" value="1"/>
</dbReference>
<dbReference type="InterPro" id="IPR008179">
    <property type="entry name" value="HisE"/>
</dbReference>
<evidence type="ECO:0000256" key="9">
    <source>
        <dbReference type="ARBA" id="ARBA00023102"/>
    </source>
</evidence>
<keyword evidence="8 10" id="KW-0067">ATP-binding</keyword>
<dbReference type="SUPFAM" id="SSF101386">
    <property type="entry name" value="all-alpha NTP pyrophosphatases"/>
    <property type="match status" value="1"/>
</dbReference>
<reference evidence="11" key="1">
    <citation type="journal article" date="2021" name="PeerJ">
        <title>Extensive microbial diversity within the chicken gut microbiome revealed by metagenomics and culture.</title>
        <authorList>
            <person name="Gilroy R."/>
            <person name="Ravi A."/>
            <person name="Getino M."/>
            <person name="Pursley I."/>
            <person name="Horton D.L."/>
            <person name="Alikhan N.F."/>
            <person name="Baker D."/>
            <person name="Gharbi K."/>
            <person name="Hall N."/>
            <person name="Watson M."/>
            <person name="Adriaenssens E.M."/>
            <person name="Foster-Nyarko E."/>
            <person name="Jarju S."/>
            <person name="Secka A."/>
            <person name="Antonio M."/>
            <person name="Oren A."/>
            <person name="Chaudhuri R.R."/>
            <person name="La Ragione R."/>
            <person name="Hildebrand F."/>
            <person name="Pallen M.J."/>
        </authorList>
    </citation>
    <scope>NUCLEOTIDE SEQUENCE</scope>
    <source>
        <strain evidence="11">CHK188-16595</strain>
    </source>
</reference>
<dbReference type="NCBIfam" id="NF001611">
    <property type="entry name" value="PRK00400.1-3"/>
    <property type="match status" value="1"/>
</dbReference>
<comment type="catalytic activity">
    <reaction evidence="1 10">
        <text>1-(5-phospho-beta-D-ribosyl)-ATP + H2O = 1-(5-phospho-beta-D-ribosyl)-5'-AMP + diphosphate + H(+)</text>
        <dbReference type="Rhea" id="RHEA:22828"/>
        <dbReference type="ChEBI" id="CHEBI:15377"/>
        <dbReference type="ChEBI" id="CHEBI:15378"/>
        <dbReference type="ChEBI" id="CHEBI:33019"/>
        <dbReference type="ChEBI" id="CHEBI:59457"/>
        <dbReference type="ChEBI" id="CHEBI:73183"/>
        <dbReference type="EC" id="3.6.1.31"/>
    </reaction>
</comment>
<organism evidence="11 12">
    <name type="scientific">Candidatus Eubacterium faecale</name>
    <dbReference type="NCBI Taxonomy" id="2838568"/>
    <lineage>
        <taxon>Bacteria</taxon>
        <taxon>Bacillati</taxon>
        <taxon>Bacillota</taxon>
        <taxon>Clostridia</taxon>
        <taxon>Eubacteriales</taxon>
        <taxon>Eubacteriaceae</taxon>
        <taxon>Eubacterium</taxon>
    </lineage>
</organism>
<comment type="caution">
    <text evidence="11">The sequence shown here is derived from an EMBL/GenBank/DDBJ whole genome shotgun (WGS) entry which is preliminary data.</text>
</comment>
<comment type="subcellular location">
    <subcellularLocation>
        <location evidence="2 10">Cytoplasm</location>
    </subcellularLocation>
</comment>
<dbReference type="GO" id="GO:0005737">
    <property type="term" value="C:cytoplasm"/>
    <property type="evidence" value="ECO:0007669"/>
    <property type="project" value="UniProtKB-SubCell"/>
</dbReference>
<keyword evidence="4 10" id="KW-0963">Cytoplasm</keyword>
<evidence type="ECO:0000256" key="6">
    <source>
        <dbReference type="ARBA" id="ARBA00022741"/>
    </source>
</evidence>
<reference evidence="11" key="2">
    <citation type="submission" date="2021-04" db="EMBL/GenBank/DDBJ databases">
        <authorList>
            <person name="Gilroy R."/>
        </authorList>
    </citation>
    <scope>NUCLEOTIDE SEQUENCE</scope>
    <source>
        <strain evidence="11">CHK188-16595</strain>
    </source>
</reference>
<dbReference type="NCBIfam" id="TIGR03188">
    <property type="entry name" value="histidine_hisI"/>
    <property type="match status" value="1"/>
</dbReference>
<dbReference type="Gene3D" id="1.10.287.1080">
    <property type="entry name" value="MazG-like"/>
    <property type="match status" value="1"/>
</dbReference>
<evidence type="ECO:0000256" key="5">
    <source>
        <dbReference type="ARBA" id="ARBA00022605"/>
    </source>
</evidence>
<dbReference type="GO" id="GO:0005524">
    <property type="term" value="F:ATP binding"/>
    <property type="evidence" value="ECO:0007669"/>
    <property type="project" value="UniProtKB-KW"/>
</dbReference>
<sequence length="107" mass="12480">MDYIKNEYQVIIDRKNEKAEGSYTAYLFEQGIDKILKKVGEECTETVIAAKNNDKKETVYEISDLLYHVLVMMAYQGITPEDIEKELQKRAEKRSNLKTFHVVDKNS</sequence>
<proteinExistence type="inferred from homology"/>
<keyword evidence="7 10" id="KW-0378">Hydrolase</keyword>
<evidence type="ECO:0000256" key="1">
    <source>
        <dbReference type="ARBA" id="ARBA00001460"/>
    </source>
</evidence>
<evidence type="ECO:0000256" key="10">
    <source>
        <dbReference type="HAMAP-Rule" id="MF_01020"/>
    </source>
</evidence>
<evidence type="ECO:0000313" key="11">
    <source>
        <dbReference type="EMBL" id="HJB74242.1"/>
    </source>
</evidence>
<dbReference type="PANTHER" id="PTHR42945">
    <property type="entry name" value="HISTIDINE BIOSYNTHESIS BIFUNCTIONAL PROTEIN"/>
    <property type="match status" value="1"/>
</dbReference>
<dbReference type="HAMAP" id="MF_01020">
    <property type="entry name" value="HisE"/>
    <property type="match status" value="1"/>
</dbReference>
<dbReference type="InterPro" id="IPR021130">
    <property type="entry name" value="PRib-ATP_PPHydrolase-like"/>
</dbReference>
<evidence type="ECO:0000256" key="8">
    <source>
        <dbReference type="ARBA" id="ARBA00022840"/>
    </source>
</evidence>
<gene>
    <name evidence="10 11" type="primary">hisE</name>
    <name evidence="11" type="ORF">IAA37_01025</name>
</gene>